<gene>
    <name evidence="2" type="ORF">DS2_12809</name>
</gene>
<dbReference type="Pfam" id="PF04230">
    <property type="entry name" value="PS_pyruv_trans"/>
    <property type="match status" value="1"/>
</dbReference>
<dbReference type="InterPro" id="IPR007345">
    <property type="entry name" value="Polysacch_pyruvyl_Trfase"/>
</dbReference>
<dbReference type="AlphaFoldDB" id="W7QBP4"/>
<dbReference type="GO" id="GO:0016740">
    <property type="term" value="F:transferase activity"/>
    <property type="evidence" value="ECO:0007669"/>
    <property type="project" value="UniProtKB-KW"/>
</dbReference>
<dbReference type="EMBL" id="ARZY01000024">
    <property type="protein sequence ID" value="EWH09416.1"/>
    <property type="molecule type" value="Genomic_DNA"/>
</dbReference>
<evidence type="ECO:0000259" key="1">
    <source>
        <dbReference type="Pfam" id="PF04230"/>
    </source>
</evidence>
<protein>
    <submittedName>
        <fullName evidence="2">Polysaccharide pyruvyl transferase</fullName>
    </submittedName>
</protein>
<evidence type="ECO:0000313" key="3">
    <source>
        <dbReference type="Proteomes" id="UP000019276"/>
    </source>
</evidence>
<dbReference type="eggNOG" id="COG2327">
    <property type="taxonomic scope" value="Bacteria"/>
</dbReference>
<keyword evidence="3" id="KW-1185">Reference proteome</keyword>
<proteinExistence type="predicted"/>
<evidence type="ECO:0000313" key="2">
    <source>
        <dbReference type="EMBL" id="EWH09416.1"/>
    </source>
</evidence>
<dbReference type="RefSeq" id="WP_035015212.1">
    <property type="nucleotide sequence ID" value="NZ_ARZY01000024.1"/>
</dbReference>
<keyword evidence="2" id="KW-0808">Transferase</keyword>
<name>W7QBP4_9ALTE</name>
<dbReference type="STRING" id="1328313.DS2_12809"/>
<dbReference type="PATRIC" id="fig|1328313.3.peg.2613"/>
<accession>W7QBP4</accession>
<dbReference type="Proteomes" id="UP000019276">
    <property type="component" value="Unassembled WGS sequence"/>
</dbReference>
<reference evidence="2 3" key="1">
    <citation type="journal article" date="2014" name="Genome Announc.">
        <title>Draft Genome Sequence of the Agar-Degrading Bacterium Catenovulum sp. Strain DS-2, Isolated from Intestines of Haliotis diversicolor.</title>
        <authorList>
            <person name="Shan D."/>
            <person name="Li X."/>
            <person name="Gu Z."/>
            <person name="Wei G."/>
            <person name="Gao Z."/>
            <person name="Shao Z."/>
        </authorList>
    </citation>
    <scope>NUCLEOTIDE SEQUENCE [LARGE SCALE GENOMIC DNA]</scope>
    <source>
        <strain evidence="2 3">DS-2</strain>
    </source>
</reference>
<organism evidence="2 3">
    <name type="scientific">Catenovulum agarivorans DS-2</name>
    <dbReference type="NCBI Taxonomy" id="1328313"/>
    <lineage>
        <taxon>Bacteria</taxon>
        <taxon>Pseudomonadati</taxon>
        <taxon>Pseudomonadota</taxon>
        <taxon>Gammaproteobacteria</taxon>
        <taxon>Alteromonadales</taxon>
        <taxon>Alteromonadaceae</taxon>
        <taxon>Catenovulum</taxon>
    </lineage>
</organism>
<comment type="caution">
    <text evidence="2">The sequence shown here is derived from an EMBL/GenBank/DDBJ whole genome shotgun (WGS) entry which is preliminary data.</text>
</comment>
<feature type="domain" description="Polysaccharide pyruvyl transferase" evidence="1">
    <location>
        <begin position="13"/>
        <end position="332"/>
    </location>
</feature>
<sequence length="398" mass="44262">MKIVILNVKYSPNLGDGAIAECLEMQIASSVINSQVSSIDIGGMEDYGVGGSIVSQKLSLTRLLDCLPDKLSSWVKTYTMPTLVSLKYGKIWREKLQNCDAIIIGGGHLFMDIDNYFPSRLMTAVKSAPVGVKIYVHAVGVSQRWTKRGRKFFERAFSHGELSGVSVRDAQSLENWKEVFPFIPAEICRDPAILASELYIDHKQVVKRRGKHVVGLGIADMENMKQHADQDTKVICGNFESYITIIEKLSKANFDIVLFTNGGDDVYLTKLANFIKLKHQELYSVLSIAPKPNKPVELVNLIRSFDAVIAHRLHANILAYSFAVPSIGLGWDRKLESFMHAAGREEFLVKSDNEASNILSMLEMIFSNKHNFSDQVRLEAQAGANRLAASLSTHGDIL</sequence>
<dbReference type="PANTHER" id="PTHR36836">
    <property type="entry name" value="COLANIC ACID BIOSYNTHESIS PROTEIN WCAK"/>
    <property type="match status" value="1"/>
</dbReference>
<dbReference type="PANTHER" id="PTHR36836:SF1">
    <property type="entry name" value="COLANIC ACID BIOSYNTHESIS PROTEIN WCAK"/>
    <property type="match status" value="1"/>
</dbReference>
<dbReference type="OrthoDB" id="1814359at2"/>